<dbReference type="Gene3D" id="3.30.830.10">
    <property type="entry name" value="Metalloenzyme, LuxS/M16 peptidase-like"/>
    <property type="match status" value="2"/>
</dbReference>
<sequence length="424" mass="46340">MVENVSRTVLSNGVRVVTESIPTVQSVAVGLWASAGSRDEEPRLRGISHFLEHMFFKGTERRPTAKQIADEMDALGGYLNAFTDKEFTCYYARVLSEHLPVGLDILTDMLTGSLFDPEETAKERKVVLEEIKRRDDDPEDMVHDLFAETIYPDHALGLPVIGSVETVSAFTPEDLRGYVARRYGPKSLVVAAAGNLEHEAVVALAEQMLGSLPAGEPNAPLTRPVATPGHLLYSRPTEQVNFCVGVGGYGQHDDEKYPLAILDSILGGSMGARLFQEIREKRGLAYSVGSYCMNHREGGYFAGYGGTSPENFEECLDLIRIEFEKVRKDGVSEAELQRSKNQFRGALIMAQESMSSRMTRLGKAELYFDKVPPLAEALAKIDAVTVADVHAIAEAILPADASKLTIAAVGPFEEADKEALAEAE</sequence>
<feature type="domain" description="Peptidase M16 N-terminal" evidence="3">
    <location>
        <begin position="15"/>
        <end position="162"/>
    </location>
</feature>
<evidence type="ECO:0000259" key="4">
    <source>
        <dbReference type="Pfam" id="PF05193"/>
    </source>
</evidence>
<accession>A0A7W9W4G4</accession>
<dbReference type="PROSITE" id="PS00143">
    <property type="entry name" value="INSULINASE"/>
    <property type="match status" value="1"/>
</dbReference>
<dbReference type="GO" id="GO:0006508">
    <property type="term" value="P:proteolysis"/>
    <property type="evidence" value="ECO:0007669"/>
    <property type="project" value="InterPro"/>
</dbReference>
<organism evidence="5 6">
    <name type="scientific">Armatimonas rosea</name>
    <dbReference type="NCBI Taxonomy" id="685828"/>
    <lineage>
        <taxon>Bacteria</taxon>
        <taxon>Bacillati</taxon>
        <taxon>Armatimonadota</taxon>
        <taxon>Armatimonadia</taxon>
        <taxon>Armatimonadales</taxon>
        <taxon>Armatimonadaceae</taxon>
        <taxon>Armatimonas</taxon>
    </lineage>
</organism>
<dbReference type="GO" id="GO:0046872">
    <property type="term" value="F:metal ion binding"/>
    <property type="evidence" value="ECO:0007669"/>
    <property type="project" value="InterPro"/>
</dbReference>
<comment type="similarity">
    <text evidence="1 2">Belongs to the peptidase M16 family.</text>
</comment>
<evidence type="ECO:0000313" key="6">
    <source>
        <dbReference type="Proteomes" id="UP000520814"/>
    </source>
</evidence>
<reference evidence="5 6" key="1">
    <citation type="submission" date="2020-08" db="EMBL/GenBank/DDBJ databases">
        <title>Genomic Encyclopedia of Type Strains, Phase IV (KMG-IV): sequencing the most valuable type-strain genomes for metagenomic binning, comparative biology and taxonomic classification.</title>
        <authorList>
            <person name="Goeker M."/>
        </authorList>
    </citation>
    <scope>NUCLEOTIDE SEQUENCE [LARGE SCALE GENOMIC DNA]</scope>
    <source>
        <strain evidence="5 6">DSM 23562</strain>
    </source>
</reference>
<proteinExistence type="inferred from homology"/>
<protein>
    <submittedName>
        <fullName evidence="5">Putative Zn-dependent peptidase</fullName>
    </submittedName>
</protein>
<keyword evidence="6" id="KW-1185">Reference proteome</keyword>
<evidence type="ECO:0000256" key="2">
    <source>
        <dbReference type="RuleBase" id="RU004447"/>
    </source>
</evidence>
<dbReference type="InterPro" id="IPR007863">
    <property type="entry name" value="Peptidase_M16_C"/>
</dbReference>
<dbReference type="Proteomes" id="UP000520814">
    <property type="component" value="Unassembled WGS sequence"/>
</dbReference>
<dbReference type="Pfam" id="PF05193">
    <property type="entry name" value="Peptidase_M16_C"/>
    <property type="match status" value="1"/>
</dbReference>
<feature type="domain" description="Peptidase M16 C-terminal" evidence="4">
    <location>
        <begin position="170"/>
        <end position="342"/>
    </location>
</feature>
<comment type="caution">
    <text evidence="5">The sequence shown here is derived from an EMBL/GenBank/DDBJ whole genome shotgun (WGS) entry which is preliminary data.</text>
</comment>
<name>A0A7W9W4G4_ARMRO</name>
<dbReference type="InterPro" id="IPR001431">
    <property type="entry name" value="Pept_M16_Zn_BS"/>
</dbReference>
<evidence type="ECO:0000313" key="5">
    <source>
        <dbReference type="EMBL" id="MBB6048483.1"/>
    </source>
</evidence>
<dbReference type="SUPFAM" id="SSF63411">
    <property type="entry name" value="LuxS/MPP-like metallohydrolase"/>
    <property type="match status" value="2"/>
</dbReference>
<dbReference type="FunFam" id="3.30.830.10:FF:000008">
    <property type="entry name" value="Mitochondrial-processing peptidase subunit beta"/>
    <property type="match status" value="1"/>
</dbReference>
<dbReference type="Pfam" id="PF00675">
    <property type="entry name" value="Peptidase_M16"/>
    <property type="match status" value="1"/>
</dbReference>
<dbReference type="GO" id="GO:0004222">
    <property type="term" value="F:metalloendopeptidase activity"/>
    <property type="evidence" value="ECO:0007669"/>
    <property type="project" value="InterPro"/>
</dbReference>
<dbReference type="PANTHER" id="PTHR11851:SF49">
    <property type="entry name" value="MITOCHONDRIAL-PROCESSING PEPTIDASE SUBUNIT ALPHA"/>
    <property type="match status" value="1"/>
</dbReference>
<dbReference type="InterPro" id="IPR011249">
    <property type="entry name" value="Metalloenz_LuxS/M16"/>
</dbReference>
<dbReference type="InterPro" id="IPR011765">
    <property type="entry name" value="Pept_M16_N"/>
</dbReference>
<dbReference type="EMBL" id="JACHGW010000001">
    <property type="protein sequence ID" value="MBB6048483.1"/>
    <property type="molecule type" value="Genomic_DNA"/>
</dbReference>
<gene>
    <name evidence="5" type="ORF">HNQ39_000245</name>
</gene>
<evidence type="ECO:0000259" key="3">
    <source>
        <dbReference type="Pfam" id="PF00675"/>
    </source>
</evidence>
<evidence type="ECO:0000256" key="1">
    <source>
        <dbReference type="ARBA" id="ARBA00007261"/>
    </source>
</evidence>
<dbReference type="AlphaFoldDB" id="A0A7W9W4G4"/>
<dbReference type="PANTHER" id="PTHR11851">
    <property type="entry name" value="METALLOPROTEASE"/>
    <property type="match status" value="1"/>
</dbReference>
<dbReference type="InterPro" id="IPR050361">
    <property type="entry name" value="MPP/UQCRC_Complex"/>
</dbReference>
<dbReference type="RefSeq" id="WP_184192108.1">
    <property type="nucleotide sequence ID" value="NZ_JACHGW010000001.1"/>
</dbReference>